<feature type="domain" description="Endonuclease/exonuclease/phosphatase" evidence="1">
    <location>
        <begin position="65"/>
        <end position="269"/>
    </location>
</feature>
<comment type="caution">
    <text evidence="2">The sequence shown here is derived from an EMBL/GenBank/DDBJ whole genome shotgun (WGS) entry which is preliminary data.</text>
</comment>
<protein>
    <recommendedName>
        <fullName evidence="1">Endonuclease/exonuclease/phosphatase domain-containing protein</fullName>
    </recommendedName>
</protein>
<organism evidence="2 3">
    <name type="scientific">Shewanella colwelliana</name>
    <name type="common">Alteromonas colwelliana</name>
    <dbReference type="NCBI Taxonomy" id="23"/>
    <lineage>
        <taxon>Bacteria</taxon>
        <taxon>Pseudomonadati</taxon>
        <taxon>Pseudomonadota</taxon>
        <taxon>Gammaproteobacteria</taxon>
        <taxon>Alteromonadales</taxon>
        <taxon>Shewanellaceae</taxon>
        <taxon>Shewanella</taxon>
    </lineage>
</organism>
<dbReference type="SUPFAM" id="SSF56219">
    <property type="entry name" value="DNase I-like"/>
    <property type="match status" value="1"/>
</dbReference>
<dbReference type="NCBIfam" id="NF003840">
    <property type="entry name" value="PRK05421.1-2"/>
    <property type="match status" value="1"/>
</dbReference>
<dbReference type="NCBIfam" id="NF003842">
    <property type="entry name" value="PRK05421.1-4"/>
    <property type="match status" value="1"/>
</dbReference>
<sequence length="283" mass="32088">MKLRSVKTATVMVLWLTVGYLFSVTLMNGKAEVVMDEQAHLISSSCGQHNSTQPIDNKGVLNLAVWNIYKQKKPQWQQTLTSLENDANLILLQEAKLSLKLDRFITANGLHLAMAKAFKLFSTPVGVMNLSTASPSHSCAFHAIEPWIRFAKSSLVSSYLLSNGQTLLVVNLHGINFDWRLQRYEQQWQVVAKKIALHQGPVILAGDFNTWRNERLEIVEELTARLKLKEARYKSDFRHRVFGYPLDHLYYRGLNLVHAASFKTAASDHNPIVAQFTLMASEH</sequence>
<dbReference type="EMBL" id="MCBT01000048">
    <property type="protein sequence ID" value="OEG72437.1"/>
    <property type="molecule type" value="Genomic_DNA"/>
</dbReference>
<dbReference type="STRING" id="23.BEL05_05555"/>
<dbReference type="InterPro" id="IPR005135">
    <property type="entry name" value="Endo/exonuclease/phosphatase"/>
</dbReference>
<evidence type="ECO:0000313" key="2">
    <source>
        <dbReference type="EMBL" id="OEG72437.1"/>
    </source>
</evidence>
<dbReference type="NCBIfam" id="NF003841">
    <property type="entry name" value="PRK05421.1-3"/>
    <property type="match status" value="1"/>
</dbReference>
<accession>A0A1E5IPM4</accession>
<proteinExistence type="predicted"/>
<reference evidence="2 3" key="1">
    <citation type="submission" date="2016-07" db="EMBL/GenBank/DDBJ databases">
        <title>Whole-genome of two Shewanella species isolated from a digestive organ of sea cucumber Apostichopus japonicus Selenka 1867.</title>
        <authorList>
            <person name="Hong H.-H."/>
            <person name="Choi H."/>
            <person name="Cheon S."/>
            <person name="Oh J.-S."/>
            <person name="Lee H.-G."/>
            <person name="Park C."/>
        </authorList>
    </citation>
    <scope>NUCLEOTIDE SEQUENCE [LARGE SCALE GENOMIC DNA]</scope>
    <source>
        <strain evidence="2 3">CSB03KR</strain>
    </source>
</reference>
<dbReference type="Gene3D" id="3.60.10.10">
    <property type="entry name" value="Endonuclease/exonuclease/phosphatase"/>
    <property type="match status" value="1"/>
</dbReference>
<dbReference type="Pfam" id="PF03372">
    <property type="entry name" value="Exo_endo_phos"/>
    <property type="match status" value="1"/>
</dbReference>
<gene>
    <name evidence="2" type="ORF">BEL05_05555</name>
</gene>
<name>A0A1E5IPM4_SHECO</name>
<dbReference type="InterPro" id="IPR036691">
    <property type="entry name" value="Endo/exonu/phosph_ase_sf"/>
</dbReference>
<evidence type="ECO:0000259" key="1">
    <source>
        <dbReference type="Pfam" id="PF03372"/>
    </source>
</evidence>
<dbReference type="GO" id="GO:0003824">
    <property type="term" value="F:catalytic activity"/>
    <property type="evidence" value="ECO:0007669"/>
    <property type="project" value="InterPro"/>
</dbReference>
<dbReference type="RefSeq" id="WP_069672209.1">
    <property type="nucleotide sequence ID" value="NZ_MCBT01000048.1"/>
</dbReference>
<dbReference type="Proteomes" id="UP000095230">
    <property type="component" value="Unassembled WGS sequence"/>
</dbReference>
<dbReference type="AlphaFoldDB" id="A0A1E5IPM4"/>
<evidence type="ECO:0000313" key="3">
    <source>
        <dbReference type="Proteomes" id="UP000095230"/>
    </source>
</evidence>
<dbReference type="OrthoDB" id="9793162at2"/>